<dbReference type="NCBIfam" id="NF009488">
    <property type="entry name" value="PRK12850.1"/>
    <property type="match status" value="1"/>
</dbReference>
<keyword evidence="4" id="KW-0809">Transit peptide</keyword>
<keyword evidence="2" id="KW-0547">Nucleotide-binding</keyword>
<dbReference type="GO" id="GO:0042026">
    <property type="term" value="P:protein refolding"/>
    <property type="evidence" value="ECO:0007669"/>
    <property type="project" value="InterPro"/>
</dbReference>
<dbReference type="SUPFAM" id="SSF54849">
    <property type="entry name" value="GroEL-intermediate domain like"/>
    <property type="match status" value="2"/>
</dbReference>
<dbReference type="Gene3D" id="3.30.260.10">
    <property type="entry name" value="TCP-1-like chaperonin intermediate domain"/>
    <property type="match status" value="1"/>
</dbReference>
<evidence type="ECO:0000313" key="7">
    <source>
        <dbReference type="EMBL" id="KDO77362.1"/>
    </source>
</evidence>
<evidence type="ECO:0000256" key="6">
    <source>
        <dbReference type="RuleBase" id="RU000418"/>
    </source>
</evidence>
<dbReference type="Gene3D" id="1.10.560.10">
    <property type="entry name" value="GroEL-like equatorial domain"/>
    <property type="match status" value="1"/>
</dbReference>
<accession>A0A067GPK7</accession>
<comment type="similarity">
    <text evidence="1 6">Belongs to the chaperonin (HSP60) family.</text>
</comment>
<dbReference type="InterPro" id="IPR027413">
    <property type="entry name" value="GROEL-like_equatorial_sf"/>
</dbReference>
<dbReference type="NCBIfam" id="NF009487">
    <property type="entry name" value="PRK12849.1"/>
    <property type="match status" value="1"/>
</dbReference>
<dbReference type="FunFam" id="3.50.7.10:FF:000001">
    <property type="entry name" value="60 kDa chaperonin"/>
    <property type="match status" value="1"/>
</dbReference>
<dbReference type="GO" id="GO:0006457">
    <property type="term" value="P:protein folding"/>
    <property type="evidence" value="ECO:0000318"/>
    <property type="project" value="GO_Central"/>
</dbReference>
<dbReference type="Pfam" id="PF00118">
    <property type="entry name" value="Cpn60_TCP1"/>
    <property type="match status" value="1"/>
</dbReference>
<reference evidence="7 8" key="1">
    <citation type="submission" date="2014-04" db="EMBL/GenBank/DDBJ databases">
        <authorList>
            <consortium name="International Citrus Genome Consortium"/>
            <person name="Gmitter F."/>
            <person name="Chen C."/>
            <person name="Farmerie W."/>
            <person name="Harkins T."/>
            <person name="Desany B."/>
            <person name="Mohiuddin M."/>
            <person name="Kodira C."/>
            <person name="Borodovsky M."/>
            <person name="Lomsadze A."/>
            <person name="Burns P."/>
            <person name="Jenkins J."/>
            <person name="Prochnik S."/>
            <person name="Shu S."/>
            <person name="Chapman J."/>
            <person name="Pitluck S."/>
            <person name="Schmutz J."/>
            <person name="Rokhsar D."/>
        </authorList>
    </citation>
    <scope>NUCLEOTIDE SEQUENCE</scope>
</reference>
<evidence type="ECO:0000256" key="5">
    <source>
        <dbReference type="ARBA" id="ARBA00023186"/>
    </source>
</evidence>
<dbReference type="InterPro" id="IPR027410">
    <property type="entry name" value="TCP-1-like_intermed_sf"/>
</dbReference>
<dbReference type="PROSITE" id="PS00296">
    <property type="entry name" value="CHAPERONINS_CPN60"/>
    <property type="match status" value="1"/>
</dbReference>
<dbReference type="PaxDb" id="2711-XP_006468488.1"/>
<evidence type="ECO:0000313" key="8">
    <source>
        <dbReference type="Proteomes" id="UP000027120"/>
    </source>
</evidence>
<evidence type="ECO:0000256" key="2">
    <source>
        <dbReference type="ARBA" id="ARBA00022741"/>
    </source>
</evidence>
<evidence type="ECO:0000256" key="4">
    <source>
        <dbReference type="ARBA" id="ARBA00022946"/>
    </source>
</evidence>
<dbReference type="InterPro" id="IPR002423">
    <property type="entry name" value="Cpn60/GroEL/TCP-1"/>
</dbReference>
<proteinExistence type="inferred from homology"/>
<dbReference type="NCBIfam" id="NF000592">
    <property type="entry name" value="PRK00013.1"/>
    <property type="match status" value="1"/>
</dbReference>
<evidence type="ECO:0000256" key="3">
    <source>
        <dbReference type="ARBA" id="ARBA00022840"/>
    </source>
</evidence>
<evidence type="ECO:0000256" key="1">
    <source>
        <dbReference type="ARBA" id="ARBA00006607"/>
    </source>
</evidence>
<dbReference type="CDD" id="cd03344">
    <property type="entry name" value="GroEL"/>
    <property type="match status" value="1"/>
</dbReference>
<dbReference type="eggNOG" id="KOG0356">
    <property type="taxonomic scope" value="Eukaryota"/>
</dbReference>
<dbReference type="Gene3D" id="3.50.7.10">
    <property type="entry name" value="GroEL"/>
    <property type="match status" value="1"/>
</dbReference>
<keyword evidence="5" id="KW-0143">Chaperone</keyword>
<dbReference type="AlphaFoldDB" id="A0A067GPK7"/>
<dbReference type="STRING" id="2711.A0A067GPK7"/>
<sequence>MSVSFSSPSVVSPVYLFTNNFGGNKVKRVSGKCLWRNQSRKMVAVVRAGPKKILFGKESREALQAGIDKLADAVSVTLGPKGRNVILSESDKLKVINDGVTIARAIELSDTIENAGAMLMQEVASKMNDLAGDGTTTAVILAREMIKSGMLSVSFGANPVALKKGMHKTVKELVKVLKQKSFPVTGRDDIKAVASISAGNDEFIGNLIADAIIKIGADGVILIESSSSFETSIVVEEGMKIDKGYLSPQFITNQEKSLVEFDNAKVLITDQKISTVKEIVPLLEKTTQLSVPLLIIAEDISSQVLETLVMNKIRGLLNVAVVKCPGFGDGKKALLQDIALMTGADFLSGELGLTLAGATSDQLGIARKVTVKSNSTTIVADPYTKAEIQARIMQIKKDLAATDNAYLSRKLSERIAKLSGGVAVIKVGAHTEVELEDRKLRIEDAKNATFAAMDEGIVPGGGATYVHLLEHIPIIKNSMEDPDEQIGADIVAKALIVPAISIATNAGVDGTIVVEKTRTSDWRFGYNAMTGRYEDLLSAGVADPCRVARCALQNAVSIAAVVLTTEAVLADKIKQPKPAVPQVPGINT</sequence>
<dbReference type="NCBIfam" id="NF009489">
    <property type="entry name" value="PRK12851.1"/>
    <property type="match status" value="1"/>
</dbReference>
<name>A0A067GPK7_CITSI</name>
<protein>
    <submittedName>
        <fullName evidence="7">Uncharacterized protein</fullName>
    </submittedName>
</protein>
<keyword evidence="3" id="KW-0067">ATP-binding</keyword>
<dbReference type="Proteomes" id="UP000027120">
    <property type="component" value="Unassembled WGS sequence"/>
</dbReference>
<dbReference type="InterPro" id="IPR001844">
    <property type="entry name" value="Cpn60/GroEL"/>
</dbReference>
<dbReference type="SUPFAM" id="SSF52029">
    <property type="entry name" value="GroEL apical domain-like"/>
    <property type="match status" value="1"/>
</dbReference>
<dbReference type="EMBL" id="KK784880">
    <property type="protein sequence ID" value="KDO77362.1"/>
    <property type="molecule type" value="Genomic_DNA"/>
</dbReference>
<dbReference type="InterPro" id="IPR027409">
    <property type="entry name" value="GroEL-like_apical_dom_sf"/>
</dbReference>
<dbReference type="PANTHER" id="PTHR45633">
    <property type="entry name" value="60 KDA HEAT SHOCK PROTEIN, MITOCHONDRIAL"/>
    <property type="match status" value="1"/>
</dbReference>
<dbReference type="SUPFAM" id="SSF48592">
    <property type="entry name" value="GroEL equatorial domain-like"/>
    <property type="match status" value="1"/>
</dbReference>
<dbReference type="GO" id="GO:0140662">
    <property type="term" value="F:ATP-dependent protein folding chaperone"/>
    <property type="evidence" value="ECO:0007669"/>
    <property type="project" value="InterPro"/>
</dbReference>
<gene>
    <name evidence="7" type="ORF">CISIN_1g007834mg</name>
</gene>
<dbReference type="GO" id="GO:0005524">
    <property type="term" value="F:ATP binding"/>
    <property type="evidence" value="ECO:0007669"/>
    <property type="project" value="UniProtKB-KW"/>
</dbReference>
<organism evidence="7 8">
    <name type="scientific">Citrus sinensis</name>
    <name type="common">Sweet orange</name>
    <name type="synonym">Citrus aurantium var. sinensis</name>
    <dbReference type="NCBI Taxonomy" id="2711"/>
    <lineage>
        <taxon>Eukaryota</taxon>
        <taxon>Viridiplantae</taxon>
        <taxon>Streptophyta</taxon>
        <taxon>Embryophyta</taxon>
        <taxon>Tracheophyta</taxon>
        <taxon>Spermatophyta</taxon>
        <taxon>Magnoliopsida</taxon>
        <taxon>eudicotyledons</taxon>
        <taxon>Gunneridae</taxon>
        <taxon>Pentapetalae</taxon>
        <taxon>rosids</taxon>
        <taxon>malvids</taxon>
        <taxon>Sapindales</taxon>
        <taxon>Rutaceae</taxon>
        <taxon>Aurantioideae</taxon>
        <taxon>Citrus</taxon>
    </lineage>
</organism>
<dbReference type="InterPro" id="IPR018370">
    <property type="entry name" value="Chaperonin_Cpn60_CS"/>
</dbReference>
<keyword evidence="8" id="KW-1185">Reference proteome</keyword>
<dbReference type="NCBIfam" id="TIGR02348">
    <property type="entry name" value="GroEL"/>
    <property type="match status" value="1"/>
</dbReference>
<dbReference type="PRINTS" id="PR00298">
    <property type="entry name" value="CHAPERONIN60"/>
</dbReference>
<dbReference type="SMR" id="A0A067GPK7"/>